<evidence type="ECO:0000313" key="5">
    <source>
        <dbReference type="Proteomes" id="UP000250028"/>
    </source>
</evidence>
<gene>
    <name evidence="4" type="ORF">SAMN04489750_1036</name>
</gene>
<dbReference type="Pfam" id="PF03976">
    <property type="entry name" value="PPK2"/>
    <property type="match status" value="1"/>
</dbReference>
<dbReference type="GO" id="GO:0008976">
    <property type="term" value="F:polyphosphate kinase activity"/>
    <property type="evidence" value="ECO:0007669"/>
    <property type="project" value="InterPro"/>
</dbReference>
<dbReference type="RefSeq" id="WP_109684404.1">
    <property type="nucleotide sequence ID" value="NZ_QGDN01000001.1"/>
</dbReference>
<dbReference type="InterPro" id="IPR027417">
    <property type="entry name" value="P-loop_NTPase"/>
</dbReference>
<proteinExistence type="predicted"/>
<dbReference type="InterPro" id="IPR022488">
    <property type="entry name" value="PPK2-related"/>
</dbReference>
<evidence type="ECO:0000313" key="4">
    <source>
        <dbReference type="EMBL" id="SSA33749.1"/>
    </source>
</evidence>
<evidence type="ECO:0000256" key="2">
    <source>
        <dbReference type="ARBA" id="ARBA00022777"/>
    </source>
</evidence>
<dbReference type="Gene3D" id="3.40.50.300">
    <property type="entry name" value="P-loop containing nucleotide triphosphate hydrolases"/>
    <property type="match status" value="1"/>
</dbReference>
<keyword evidence="5" id="KW-1185">Reference proteome</keyword>
<dbReference type="EMBL" id="UESZ01000001">
    <property type="protein sequence ID" value="SSA33749.1"/>
    <property type="molecule type" value="Genomic_DNA"/>
</dbReference>
<evidence type="ECO:0000256" key="1">
    <source>
        <dbReference type="ARBA" id="ARBA00022679"/>
    </source>
</evidence>
<dbReference type="OrthoDB" id="9775224at2"/>
<dbReference type="InterPro" id="IPR016898">
    <property type="entry name" value="Polyphosphate_phosphotransfera"/>
</dbReference>
<dbReference type="InterPro" id="IPR022300">
    <property type="entry name" value="PPK2-rel_1"/>
</dbReference>
<accession>A0A2Y8ZTZ6</accession>
<dbReference type="PANTHER" id="PTHR34383">
    <property type="entry name" value="POLYPHOSPHATE:AMP PHOSPHOTRANSFERASE-RELATED"/>
    <property type="match status" value="1"/>
</dbReference>
<organism evidence="4 5">
    <name type="scientific">Branchiibius hedensis</name>
    <dbReference type="NCBI Taxonomy" id="672460"/>
    <lineage>
        <taxon>Bacteria</taxon>
        <taxon>Bacillati</taxon>
        <taxon>Actinomycetota</taxon>
        <taxon>Actinomycetes</taxon>
        <taxon>Micrococcales</taxon>
        <taxon>Dermacoccaceae</taxon>
        <taxon>Branchiibius</taxon>
    </lineage>
</organism>
<keyword evidence="1 4" id="KW-0808">Transferase</keyword>
<dbReference type="SUPFAM" id="SSF52540">
    <property type="entry name" value="P-loop containing nucleoside triphosphate hydrolases"/>
    <property type="match status" value="1"/>
</dbReference>
<dbReference type="AlphaFoldDB" id="A0A2Y8ZTZ6"/>
<dbReference type="Proteomes" id="UP000250028">
    <property type="component" value="Unassembled WGS sequence"/>
</dbReference>
<evidence type="ECO:0000259" key="3">
    <source>
        <dbReference type="Pfam" id="PF03976"/>
    </source>
</evidence>
<dbReference type="PIRSF" id="PIRSF028756">
    <property type="entry name" value="PPK2_prd"/>
    <property type="match status" value="1"/>
</dbReference>
<dbReference type="GO" id="GO:0006797">
    <property type="term" value="P:polyphosphate metabolic process"/>
    <property type="evidence" value="ECO:0007669"/>
    <property type="project" value="InterPro"/>
</dbReference>
<feature type="domain" description="Polyphosphate kinase-2-related" evidence="3">
    <location>
        <begin position="54"/>
        <end position="270"/>
    </location>
</feature>
<dbReference type="PANTHER" id="PTHR34383:SF3">
    <property type="entry name" value="POLYPHOSPHATE:AMP PHOSPHOTRANSFERASE"/>
    <property type="match status" value="1"/>
</dbReference>
<sequence>MAKGKSKKSKKKKQPGELCDRIAEALVVAEGFDLSQVDPASTPQLDGKEKDAVKLQEKSSDEVADLQERMYANKGTGPAILLVVQGMDTSGKGGIMRHVVGQVDPQGIHLTSFKAPTKEELSHPFLWRIRNALPASGMIGVFDRSHYEDVLIARVRNLVPPTTWKRRYSQINAFEQATTDRGIHIIKVMLHISPDEQARRLTERVSRPDKYWKYNPGDVDERALWPAYQEAYQVALTKCSTDVAPWYVVPADNKWYARFAVHHLLLRELRTLQLDWPPADFDPKVEKKRIAASLAEG</sequence>
<reference evidence="5" key="1">
    <citation type="submission" date="2016-10" db="EMBL/GenBank/DDBJ databases">
        <authorList>
            <person name="Varghese N."/>
            <person name="Submissions S."/>
        </authorList>
    </citation>
    <scope>NUCLEOTIDE SEQUENCE [LARGE SCALE GENOMIC DNA]</scope>
    <source>
        <strain evidence="5">DSM 22951</strain>
    </source>
</reference>
<dbReference type="NCBIfam" id="TIGR03709">
    <property type="entry name" value="PPK2_rel_1"/>
    <property type="match status" value="1"/>
</dbReference>
<keyword evidence="2" id="KW-0418">Kinase</keyword>
<name>A0A2Y8ZTZ6_9MICO</name>
<protein>
    <submittedName>
        <fullName evidence="4">Polyphosphate:nucleotide phosphotransferase, PPK2 family</fullName>
    </submittedName>
</protein>